<reference evidence="3 4" key="1">
    <citation type="submission" date="2019-02" db="EMBL/GenBank/DDBJ databases">
        <title>Deep-cultivation of Planctomycetes and their phenomic and genomic characterization uncovers novel biology.</title>
        <authorList>
            <person name="Wiegand S."/>
            <person name="Jogler M."/>
            <person name="Boedeker C."/>
            <person name="Pinto D."/>
            <person name="Vollmers J."/>
            <person name="Rivas-Marin E."/>
            <person name="Kohn T."/>
            <person name="Peeters S.H."/>
            <person name="Heuer A."/>
            <person name="Rast P."/>
            <person name="Oberbeckmann S."/>
            <person name="Bunk B."/>
            <person name="Jeske O."/>
            <person name="Meyerdierks A."/>
            <person name="Storesund J.E."/>
            <person name="Kallscheuer N."/>
            <person name="Luecker S."/>
            <person name="Lage O.M."/>
            <person name="Pohl T."/>
            <person name="Merkel B.J."/>
            <person name="Hornburger P."/>
            <person name="Mueller R.-W."/>
            <person name="Bruemmer F."/>
            <person name="Labrenz M."/>
            <person name="Spormann A.M."/>
            <person name="Op den Camp H."/>
            <person name="Overmann J."/>
            <person name="Amann R."/>
            <person name="Jetten M.S.M."/>
            <person name="Mascher T."/>
            <person name="Medema M.H."/>
            <person name="Devos D.P."/>
            <person name="Kaster A.-K."/>
            <person name="Ovreas L."/>
            <person name="Rohde M."/>
            <person name="Galperin M.Y."/>
            <person name="Jogler C."/>
        </authorList>
    </citation>
    <scope>NUCLEOTIDE SEQUENCE [LARGE SCALE GENOMIC DNA]</scope>
    <source>
        <strain evidence="3 4">Pan189</strain>
    </source>
</reference>
<accession>A0A517R400</accession>
<dbReference type="AlphaFoldDB" id="A0A517R400"/>
<keyword evidence="2" id="KW-0732">Signal</keyword>
<keyword evidence="4" id="KW-1185">Reference proteome</keyword>
<dbReference type="KEGG" id="svp:Pan189_30030"/>
<name>A0A517R400_9PLAN</name>
<feature type="chain" id="PRO_5022013110" description="DUF4142 domain-containing protein" evidence="2">
    <location>
        <begin position="21"/>
        <end position="179"/>
    </location>
</feature>
<sequence precursor="true">MYGVMRFAAVFCCLSPLAHAQLGGESGATDGPVSVEDGQVIDSSPILQEQENNLGIFPKDDPKNKKKDNTEPGASDRHFMSLSEAADSVKTAPQQWDYFRHVNLAADHLRAATFHLHQAGHHKLATALEKRLAEGDLDATRDGKSGDADESDPSKPPKKLTADEADQEIQQLIDSTKGD</sequence>
<organism evidence="3 4">
    <name type="scientific">Stratiformator vulcanicus</name>
    <dbReference type="NCBI Taxonomy" id="2527980"/>
    <lineage>
        <taxon>Bacteria</taxon>
        <taxon>Pseudomonadati</taxon>
        <taxon>Planctomycetota</taxon>
        <taxon>Planctomycetia</taxon>
        <taxon>Planctomycetales</taxon>
        <taxon>Planctomycetaceae</taxon>
        <taxon>Stratiformator</taxon>
    </lineage>
</organism>
<feature type="signal peptide" evidence="2">
    <location>
        <begin position="1"/>
        <end position="20"/>
    </location>
</feature>
<proteinExistence type="predicted"/>
<dbReference type="OrthoDB" id="9860182at2"/>
<evidence type="ECO:0000256" key="1">
    <source>
        <dbReference type="SAM" id="MobiDB-lite"/>
    </source>
</evidence>
<dbReference type="RefSeq" id="WP_145364699.1">
    <property type="nucleotide sequence ID" value="NZ_CP036268.1"/>
</dbReference>
<feature type="region of interest" description="Disordered" evidence="1">
    <location>
        <begin position="135"/>
        <end position="166"/>
    </location>
</feature>
<evidence type="ECO:0008006" key="5">
    <source>
        <dbReference type="Google" id="ProtNLM"/>
    </source>
</evidence>
<feature type="compositionally biased region" description="Basic and acidic residues" evidence="1">
    <location>
        <begin position="135"/>
        <end position="155"/>
    </location>
</feature>
<feature type="compositionally biased region" description="Basic and acidic residues" evidence="1">
    <location>
        <begin position="58"/>
        <end position="76"/>
    </location>
</feature>
<evidence type="ECO:0000256" key="2">
    <source>
        <dbReference type="SAM" id="SignalP"/>
    </source>
</evidence>
<gene>
    <name evidence="3" type="ORF">Pan189_30030</name>
</gene>
<evidence type="ECO:0000313" key="3">
    <source>
        <dbReference type="EMBL" id="QDT38608.1"/>
    </source>
</evidence>
<dbReference type="EMBL" id="CP036268">
    <property type="protein sequence ID" value="QDT38608.1"/>
    <property type="molecule type" value="Genomic_DNA"/>
</dbReference>
<evidence type="ECO:0000313" key="4">
    <source>
        <dbReference type="Proteomes" id="UP000317318"/>
    </source>
</evidence>
<feature type="region of interest" description="Disordered" evidence="1">
    <location>
        <begin position="54"/>
        <end position="76"/>
    </location>
</feature>
<dbReference type="Proteomes" id="UP000317318">
    <property type="component" value="Chromosome"/>
</dbReference>
<protein>
    <recommendedName>
        <fullName evidence="5">DUF4142 domain-containing protein</fullName>
    </recommendedName>
</protein>